<reference evidence="2" key="1">
    <citation type="submission" date="2018-04" db="EMBL/GenBank/DDBJ databases">
        <authorList>
            <person name="Lucker S."/>
            <person name="Sakoula D."/>
        </authorList>
    </citation>
    <scope>NUCLEOTIDE SEQUENCE [LARGE SCALE GENOMIC DNA]</scope>
</reference>
<dbReference type="OrthoDB" id="9794111at2"/>
<dbReference type="InParanoid" id="A0A330L949"/>
<name>A0A330L949_9BACT</name>
<gene>
    <name evidence="1" type="ORF">NITLEN_60042</name>
</gene>
<protein>
    <submittedName>
        <fullName evidence="1">Uncharacterized protein</fullName>
    </submittedName>
</protein>
<dbReference type="AlphaFoldDB" id="A0A330L949"/>
<dbReference type="RefSeq" id="WP_121990433.1">
    <property type="nucleotide sequence ID" value="NZ_OUNR01000019.1"/>
</dbReference>
<keyword evidence="2" id="KW-1185">Reference proteome</keyword>
<evidence type="ECO:0000313" key="2">
    <source>
        <dbReference type="Proteomes" id="UP000248168"/>
    </source>
</evidence>
<dbReference type="Proteomes" id="UP000248168">
    <property type="component" value="Unassembled WGS sequence"/>
</dbReference>
<organism evidence="1 2">
    <name type="scientific">Nitrospira lenta</name>
    <dbReference type="NCBI Taxonomy" id="1436998"/>
    <lineage>
        <taxon>Bacteria</taxon>
        <taxon>Pseudomonadati</taxon>
        <taxon>Nitrospirota</taxon>
        <taxon>Nitrospiria</taxon>
        <taxon>Nitrospirales</taxon>
        <taxon>Nitrospiraceae</taxon>
        <taxon>Nitrospira</taxon>
    </lineage>
</organism>
<evidence type="ECO:0000313" key="1">
    <source>
        <dbReference type="EMBL" id="SPP66239.1"/>
    </source>
</evidence>
<proteinExistence type="predicted"/>
<dbReference type="EMBL" id="OUNR01000019">
    <property type="protein sequence ID" value="SPP66239.1"/>
    <property type="molecule type" value="Genomic_DNA"/>
</dbReference>
<sequence>MPLVGTSSSGQFSCTGTTLHTLRELRTKRKGQPVFVLGHLLDRKGQEATFEVFNDRIALVKFPDGAVIGYDPLELLLPTEIDEKGVAYFEIRPCAQCGILFPLTIAERDADTEPTECLGCRT</sequence>
<accession>A0A330L949</accession>